<evidence type="ECO:0000313" key="1">
    <source>
        <dbReference type="EnsemblPlants" id="KQL15170"/>
    </source>
</evidence>
<evidence type="ECO:0000313" key="2">
    <source>
        <dbReference type="Proteomes" id="UP000004995"/>
    </source>
</evidence>
<reference evidence="1" key="2">
    <citation type="submission" date="2018-08" db="UniProtKB">
        <authorList>
            <consortium name="EnsemblPlants"/>
        </authorList>
    </citation>
    <scope>IDENTIFICATION</scope>
    <source>
        <strain evidence="1">Yugu1</strain>
    </source>
</reference>
<dbReference type="HOGENOM" id="CLU_2337568_0_0_1"/>
<keyword evidence="2" id="KW-1185">Reference proteome</keyword>
<sequence length="98" mass="11542">MSVFHSKFVHDDRLLMNHVQEQHYPKPYDTSLTMDSSLLVLDLLLRFIVSRCIVSIMVDLLLHRILGYPRWHMLYKEKRPPGEQTSVQCCGKNALQMK</sequence>
<dbReference type="Gramene" id="KQL15170">
    <property type="protein sequence ID" value="KQL15170"/>
    <property type="gene ID" value="SETIT_023772mg"/>
</dbReference>
<dbReference type="AlphaFoldDB" id="K3ZB51"/>
<reference evidence="2" key="1">
    <citation type="journal article" date="2012" name="Nat. Biotechnol.">
        <title>Reference genome sequence of the model plant Setaria.</title>
        <authorList>
            <person name="Bennetzen J.L."/>
            <person name="Schmutz J."/>
            <person name="Wang H."/>
            <person name="Percifield R."/>
            <person name="Hawkins J."/>
            <person name="Pontaroli A.C."/>
            <person name="Estep M."/>
            <person name="Feng L."/>
            <person name="Vaughn J.N."/>
            <person name="Grimwood J."/>
            <person name="Jenkins J."/>
            <person name="Barry K."/>
            <person name="Lindquist E."/>
            <person name="Hellsten U."/>
            <person name="Deshpande S."/>
            <person name="Wang X."/>
            <person name="Wu X."/>
            <person name="Mitros T."/>
            <person name="Triplett J."/>
            <person name="Yang X."/>
            <person name="Ye C.Y."/>
            <person name="Mauro-Herrera M."/>
            <person name="Wang L."/>
            <person name="Li P."/>
            <person name="Sharma M."/>
            <person name="Sharma R."/>
            <person name="Ronald P.C."/>
            <person name="Panaud O."/>
            <person name="Kellogg E.A."/>
            <person name="Brutnell T.P."/>
            <person name="Doust A.N."/>
            <person name="Tuskan G.A."/>
            <person name="Rokhsar D."/>
            <person name="Devos K.M."/>
        </authorList>
    </citation>
    <scope>NUCLEOTIDE SEQUENCE [LARGE SCALE GENOMIC DNA]</scope>
    <source>
        <strain evidence="2">cv. Yugu1</strain>
    </source>
</reference>
<accession>K3ZB51</accession>
<dbReference type="EnsemblPlants" id="KQL15170">
    <property type="protein sequence ID" value="KQL15170"/>
    <property type="gene ID" value="SETIT_023772mg"/>
</dbReference>
<dbReference type="EMBL" id="AGNK02001663">
    <property type="status" value="NOT_ANNOTATED_CDS"/>
    <property type="molecule type" value="Genomic_DNA"/>
</dbReference>
<proteinExistence type="predicted"/>
<protein>
    <submittedName>
        <fullName evidence="1">Uncharacterized protein</fullName>
    </submittedName>
</protein>
<dbReference type="InParanoid" id="K3ZB51"/>
<organism evidence="1 2">
    <name type="scientific">Setaria italica</name>
    <name type="common">Foxtail millet</name>
    <name type="synonym">Panicum italicum</name>
    <dbReference type="NCBI Taxonomy" id="4555"/>
    <lineage>
        <taxon>Eukaryota</taxon>
        <taxon>Viridiplantae</taxon>
        <taxon>Streptophyta</taxon>
        <taxon>Embryophyta</taxon>
        <taxon>Tracheophyta</taxon>
        <taxon>Spermatophyta</taxon>
        <taxon>Magnoliopsida</taxon>
        <taxon>Liliopsida</taxon>
        <taxon>Poales</taxon>
        <taxon>Poaceae</taxon>
        <taxon>PACMAD clade</taxon>
        <taxon>Panicoideae</taxon>
        <taxon>Panicodae</taxon>
        <taxon>Paniceae</taxon>
        <taxon>Cenchrinae</taxon>
        <taxon>Setaria</taxon>
    </lineage>
</organism>
<dbReference type="Proteomes" id="UP000004995">
    <property type="component" value="Unassembled WGS sequence"/>
</dbReference>
<name>K3ZB51_SETIT</name>